<keyword evidence="3" id="KW-1185">Reference proteome</keyword>
<feature type="transmembrane region" description="Helical" evidence="1">
    <location>
        <begin position="51"/>
        <end position="69"/>
    </location>
</feature>
<dbReference type="RefSeq" id="WP_068999413.1">
    <property type="nucleotide sequence ID" value="NZ_MDTQ01000001.1"/>
</dbReference>
<sequence length="160" mass="18714">MSRSLKKWLMLYEASHRHKVNQALHWVCIPGIMLTVTMLSWWLPVVPGVQGTWNHIFWPLIACALLWYWRLDNVITLGIGMVWGLFWVATLMLERELNGAFVSWALGLFSLFWLGALCGVLLIEKRKPVLPRDLRLLLIGPAWMIEHLFRLLGWRRPDTL</sequence>
<evidence type="ECO:0000313" key="3">
    <source>
        <dbReference type="Proteomes" id="UP000094291"/>
    </source>
</evidence>
<dbReference type="EMBL" id="MDTQ01000001">
    <property type="protein sequence ID" value="ODC04432.1"/>
    <property type="molecule type" value="Genomic_DNA"/>
</dbReference>
<accession>A0A1E2VC62</accession>
<feature type="transmembrane region" description="Helical" evidence="1">
    <location>
        <begin position="99"/>
        <end position="122"/>
    </location>
</feature>
<evidence type="ECO:0008006" key="4">
    <source>
        <dbReference type="Google" id="ProtNLM"/>
    </source>
</evidence>
<dbReference type="Pfam" id="PF06127">
    <property type="entry name" value="Mpo1-like"/>
    <property type="match status" value="1"/>
</dbReference>
<keyword evidence="1" id="KW-0812">Transmembrane</keyword>
<proteinExistence type="predicted"/>
<dbReference type="AlphaFoldDB" id="A0A1E2VC62"/>
<organism evidence="2 3">
    <name type="scientific">Terasakiispira papahanaumokuakeensis</name>
    <dbReference type="NCBI Taxonomy" id="197479"/>
    <lineage>
        <taxon>Bacteria</taxon>
        <taxon>Pseudomonadati</taxon>
        <taxon>Pseudomonadota</taxon>
        <taxon>Gammaproteobacteria</taxon>
        <taxon>Oceanospirillales</taxon>
        <taxon>Terasakiispira</taxon>
    </lineage>
</organism>
<dbReference type="PANTHER" id="PTHR28026">
    <property type="entry name" value="DUF962 DOMAIN PROTEIN (AFU_ORTHOLOGUE AFUA_8G05310)"/>
    <property type="match status" value="1"/>
</dbReference>
<protein>
    <recommendedName>
        <fullName evidence="4">DUF962 domain-containing protein</fullName>
    </recommendedName>
</protein>
<comment type="caution">
    <text evidence="2">The sequence shown here is derived from an EMBL/GenBank/DDBJ whole genome shotgun (WGS) entry which is preliminary data.</text>
</comment>
<reference evidence="2 3" key="1">
    <citation type="submission" date="2016-08" db="EMBL/GenBank/DDBJ databases">
        <authorList>
            <person name="Seilhamer J.J."/>
        </authorList>
    </citation>
    <scope>NUCLEOTIDE SEQUENCE [LARGE SCALE GENOMIC DNA]</scope>
    <source>
        <strain evidence="2 3">PH27A</strain>
    </source>
</reference>
<gene>
    <name evidence="2" type="ORF">BFW38_13715</name>
</gene>
<dbReference type="GO" id="GO:0016020">
    <property type="term" value="C:membrane"/>
    <property type="evidence" value="ECO:0007669"/>
    <property type="project" value="GOC"/>
</dbReference>
<dbReference type="Proteomes" id="UP000094291">
    <property type="component" value="Unassembled WGS sequence"/>
</dbReference>
<keyword evidence="1" id="KW-1133">Transmembrane helix</keyword>
<name>A0A1E2VC62_9GAMM</name>
<feature type="transmembrane region" description="Helical" evidence="1">
    <location>
        <begin position="23"/>
        <end position="45"/>
    </location>
</feature>
<dbReference type="GO" id="GO:0046521">
    <property type="term" value="P:sphingoid catabolic process"/>
    <property type="evidence" value="ECO:0007669"/>
    <property type="project" value="TreeGrafter"/>
</dbReference>
<dbReference type="STRING" id="197479.BFW38_13715"/>
<evidence type="ECO:0000256" key="1">
    <source>
        <dbReference type="SAM" id="Phobius"/>
    </source>
</evidence>
<dbReference type="InterPro" id="IPR009305">
    <property type="entry name" value="Mpo1-like"/>
</dbReference>
<feature type="transmembrane region" description="Helical" evidence="1">
    <location>
        <begin position="74"/>
        <end position="93"/>
    </location>
</feature>
<dbReference type="PANTHER" id="PTHR28026:SF9">
    <property type="entry name" value="2-HYDROXY-PALMITIC ACID DIOXYGENASE MPO1"/>
    <property type="match status" value="1"/>
</dbReference>
<evidence type="ECO:0000313" key="2">
    <source>
        <dbReference type="EMBL" id="ODC04432.1"/>
    </source>
</evidence>
<keyword evidence="1" id="KW-0472">Membrane</keyword>